<keyword evidence="3" id="KW-1185">Reference proteome</keyword>
<evidence type="ECO:0000259" key="1">
    <source>
        <dbReference type="Pfam" id="PF06445"/>
    </source>
</evidence>
<dbReference type="SUPFAM" id="SSF55136">
    <property type="entry name" value="Probable bacterial effector-binding domain"/>
    <property type="match status" value="1"/>
</dbReference>
<feature type="domain" description="GyrI-like small molecule binding" evidence="1">
    <location>
        <begin position="24"/>
        <end position="202"/>
    </location>
</feature>
<gene>
    <name evidence="2" type="ORF">ACFYXI_25585</name>
</gene>
<dbReference type="PIRSF" id="PIRSF031644">
    <property type="entry name" value="UCP031644"/>
    <property type="match status" value="1"/>
</dbReference>
<organism evidence="2 3">
    <name type="scientific">Microtetraspora malaysiensis</name>
    <dbReference type="NCBI Taxonomy" id="161358"/>
    <lineage>
        <taxon>Bacteria</taxon>
        <taxon>Bacillati</taxon>
        <taxon>Actinomycetota</taxon>
        <taxon>Actinomycetes</taxon>
        <taxon>Streptosporangiales</taxon>
        <taxon>Streptosporangiaceae</taxon>
        <taxon>Microtetraspora</taxon>
    </lineage>
</organism>
<reference evidence="2 3" key="1">
    <citation type="submission" date="2024-10" db="EMBL/GenBank/DDBJ databases">
        <title>The Natural Products Discovery Center: Release of the First 8490 Sequenced Strains for Exploring Actinobacteria Biosynthetic Diversity.</title>
        <authorList>
            <person name="Kalkreuter E."/>
            <person name="Kautsar S.A."/>
            <person name="Yang D."/>
            <person name="Bader C.D."/>
            <person name="Teijaro C.N."/>
            <person name="Fluegel L."/>
            <person name="Davis C.M."/>
            <person name="Simpson J.R."/>
            <person name="Lauterbach L."/>
            <person name="Steele A.D."/>
            <person name="Gui C."/>
            <person name="Meng S."/>
            <person name="Li G."/>
            <person name="Viehrig K."/>
            <person name="Ye F."/>
            <person name="Su P."/>
            <person name="Kiefer A.F."/>
            <person name="Nichols A."/>
            <person name="Cepeda A.J."/>
            <person name="Yan W."/>
            <person name="Fan B."/>
            <person name="Jiang Y."/>
            <person name="Adhikari A."/>
            <person name="Zheng C.-J."/>
            <person name="Schuster L."/>
            <person name="Cowan T.M."/>
            <person name="Smanski M.J."/>
            <person name="Chevrette M.G."/>
            <person name="De Carvalho L.P.S."/>
            <person name="Shen B."/>
        </authorList>
    </citation>
    <scope>NUCLEOTIDE SEQUENCE [LARGE SCALE GENOMIC DNA]</scope>
    <source>
        <strain evidence="2 3">NPDC002173</strain>
    </source>
</reference>
<dbReference type="Proteomes" id="UP001602013">
    <property type="component" value="Unassembled WGS sequence"/>
</dbReference>
<protein>
    <submittedName>
        <fullName evidence="2">GyrI-like domain-containing protein</fullName>
    </submittedName>
</protein>
<dbReference type="EMBL" id="JBIASD010000018">
    <property type="protein sequence ID" value="MFF3668962.1"/>
    <property type="molecule type" value="Genomic_DNA"/>
</dbReference>
<accession>A0ABW6SVD5</accession>
<dbReference type="Pfam" id="PF06445">
    <property type="entry name" value="GyrI-like"/>
    <property type="match status" value="1"/>
</dbReference>
<name>A0ABW6SVD5_9ACTN</name>
<evidence type="ECO:0000313" key="3">
    <source>
        <dbReference type="Proteomes" id="UP001602013"/>
    </source>
</evidence>
<sequence>MSTPKTDFKKEYRELYTAKPEPGLVLAPELPYLMIDGAGDPSSPGYASAVEALYGVAYAIRFALKGAGVMEYPVMPLQGLWWTEEDHRSDFAAHRDLWQWTMMIMQPPQAGVAMLFDDAVATARKKKPSSPIDRVRLETLREGWCGQILHVGPYSTEAATLERLHTFLEEGGHTINGNHHEIYLSVPGRTAPEKMKTIIRYPVTPAG</sequence>
<evidence type="ECO:0000313" key="2">
    <source>
        <dbReference type="EMBL" id="MFF3668962.1"/>
    </source>
</evidence>
<comment type="caution">
    <text evidence="2">The sequence shown here is derived from an EMBL/GenBank/DDBJ whole genome shotgun (WGS) entry which is preliminary data.</text>
</comment>
<dbReference type="InterPro" id="IPR008319">
    <property type="entry name" value="GyrI-like_CCH_Lin2189-like"/>
</dbReference>
<dbReference type="RefSeq" id="WP_387414769.1">
    <property type="nucleotide sequence ID" value="NZ_JBIASD010000018.1"/>
</dbReference>
<dbReference type="Gene3D" id="3.20.80.10">
    <property type="entry name" value="Regulatory factor, effector binding domain"/>
    <property type="match status" value="1"/>
</dbReference>
<proteinExistence type="predicted"/>
<dbReference type="InterPro" id="IPR029442">
    <property type="entry name" value="GyrI-like"/>
</dbReference>
<dbReference type="InterPro" id="IPR011256">
    <property type="entry name" value="Reg_factor_effector_dom_sf"/>
</dbReference>